<gene>
    <name evidence="2" type="ORF">OBE_14182</name>
</gene>
<evidence type="ECO:0000313" key="2">
    <source>
        <dbReference type="EMBL" id="EKC50343.1"/>
    </source>
</evidence>
<dbReference type="Pfam" id="PF24963">
    <property type="entry name" value="DUF7768"/>
    <property type="match status" value="1"/>
</dbReference>
<dbReference type="AlphaFoldDB" id="K1RYD2"/>
<protein>
    <recommendedName>
        <fullName evidence="1">DUF7768 domain-containing protein</fullName>
    </recommendedName>
</protein>
<dbReference type="Gene3D" id="3.40.50.10400">
    <property type="entry name" value="Hypothetical protein PA1492"/>
    <property type="match status" value="1"/>
</dbReference>
<feature type="domain" description="DUF7768" evidence="1">
    <location>
        <begin position="56"/>
        <end position="131"/>
    </location>
</feature>
<proteinExistence type="predicted"/>
<reference evidence="2" key="1">
    <citation type="journal article" date="2013" name="Environ. Microbiol.">
        <title>Microbiota from the distal guts of lean and obese adolescents exhibit partial functional redundancy besides clear differences in community structure.</title>
        <authorList>
            <person name="Ferrer M."/>
            <person name="Ruiz A."/>
            <person name="Lanza F."/>
            <person name="Haange S.B."/>
            <person name="Oberbach A."/>
            <person name="Till H."/>
            <person name="Bargiela R."/>
            <person name="Campoy C."/>
            <person name="Segura M.T."/>
            <person name="Richter M."/>
            <person name="von Bergen M."/>
            <person name="Seifert J."/>
            <person name="Suarez A."/>
        </authorList>
    </citation>
    <scope>NUCLEOTIDE SEQUENCE</scope>
</reference>
<accession>K1RYD2</accession>
<dbReference type="InterPro" id="IPR056670">
    <property type="entry name" value="DUF7768"/>
</dbReference>
<name>K1RYD2_9ZZZZ</name>
<comment type="caution">
    <text evidence="2">The sequence shown here is derived from an EMBL/GenBank/DDBJ whole genome shotgun (WGS) entry which is preliminary data.</text>
</comment>
<sequence length="150" mass="17057">MAIHVDSQQSSSPAGWLSNWIASPLFIKQIYVKRKEITMEKAFAYVCTASDAAPRLLKRYCRKIYELGYVPICPKLSDSQYLQMENADEKREFQNISRQKLCRCRMLVVCGNEISNSMSAEIGTAEKRNIICTTLEGLAKIKESNEHDGL</sequence>
<evidence type="ECO:0000259" key="1">
    <source>
        <dbReference type="Pfam" id="PF24963"/>
    </source>
</evidence>
<dbReference type="EMBL" id="AJWZ01009772">
    <property type="protein sequence ID" value="EKC50343.1"/>
    <property type="molecule type" value="Genomic_DNA"/>
</dbReference>
<organism evidence="2">
    <name type="scientific">human gut metagenome</name>
    <dbReference type="NCBI Taxonomy" id="408170"/>
    <lineage>
        <taxon>unclassified sequences</taxon>
        <taxon>metagenomes</taxon>
        <taxon>organismal metagenomes</taxon>
    </lineage>
</organism>